<dbReference type="Pfam" id="PF14368">
    <property type="entry name" value="LTP_2"/>
    <property type="match status" value="1"/>
</dbReference>
<evidence type="ECO:0000256" key="7">
    <source>
        <dbReference type="ARBA" id="ARBA00022729"/>
    </source>
</evidence>
<keyword evidence="10" id="KW-0325">Glycoprotein</keyword>
<feature type="domain" description="Bifunctional inhibitor/plant lipid transfer protein/seed storage helical" evidence="13">
    <location>
        <begin position="25"/>
        <end position="105"/>
    </location>
</feature>
<keyword evidence="6" id="KW-0472">Membrane</keyword>
<keyword evidence="4" id="KW-0813">Transport</keyword>
<evidence type="ECO:0000313" key="15">
    <source>
        <dbReference type="Proteomes" id="UP001457282"/>
    </source>
</evidence>
<evidence type="ECO:0000313" key="14">
    <source>
        <dbReference type="EMBL" id="KAK9937924.1"/>
    </source>
</evidence>
<evidence type="ECO:0000256" key="12">
    <source>
        <dbReference type="SAM" id="SignalP"/>
    </source>
</evidence>
<sequence length="154" mass="16533">MASKHYLFLIILSLSAVVGLGFSDSMPCMQKLIPCQPYFKTPEKAPAMCCKPMKQMLSEAATTEDKDCVCGIFNNPVMLKNLNITQDEALKLPKACGTNADISKCKNKDIASPLADFSPPPSSPPSSPSSAVSRFNKSGFAAFLMALIFLSAAF</sequence>
<dbReference type="InterPro" id="IPR016140">
    <property type="entry name" value="Bifunc_inhib/LTP/seed_store"/>
</dbReference>
<evidence type="ECO:0000256" key="4">
    <source>
        <dbReference type="ARBA" id="ARBA00022448"/>
    </source>
</evidence>
<feature type="chain" id="PRO_5043777529" description="Bifunctional inhibitor/plant lipid transfer protein/seed storage helical domain-containing protein" evidence="12">
    <location>
        <begin position="24"/>
        <end position="154"/>
    </location>
</feature>
<evidence type="ECO:0000256" key="9">
    <source>
        <dbReference type="ARBA" id="ARBA00023157"/>
    </source>
</evidence>
<dbReference type="EMBL" id="JBEDUW010000003">
    <property type="protein sequence ID" value="KAK9937924.1"/>
    <property type="molecule type" value="Genomic_DNA"/>
</dbReference>
<dbReference type="AlphaFoldDB" id="A0AAW1XNI2"/>
<name>A0AAW1XNI2_RUBAR</name>
<evidence type="ECO:0000256" key="8">
    <source>
        <dbReference type="ARBA" id="ARBA00023121"/>
    </source>
</evidence>
<dbReference type="GO" id="GO:0005886">
    <property type="term" value="C:plasma membrane"/>
    <property type="evidence" value="ECO:0007669"/>
    <property type="project" value="UniProtKB-SubCell"/>
</dbReference>
<evidence type="ECO:0000256" key="2">
    <source>
        <dbReference type="ARBA" id="ARBA00004609"/>
    </source>
</evidence>
<comment type="similarity">
    <text evidence="3">Belongs to the plant LTP family.</text>
</comment>
<dbReference type="Gene3D" id="1.10.110.10">
    <property type="entry name" value="Plant lipid-transfer and hydrophobic proteins"/>
    <property type="match status" value="1"/>
</dbReference>
<dbReference type="GO" id="GO:0008289">
    <property type="term" value="F:lipid binding"/>
    <property type="evidence" value="ECO:0007669"/>
    <property type="project" value="UniProtKB-KW"/>
</dbReference>
<evidence type="ECO:0000256" key="3">
    <source>
        <dbReference type="ARBA" id="ARBA00009748"/>
    </source>
</evidence>
<dbReference type="PANTHER" id="PTHR33044">
    <property type="entry name" value="BIFUNCTIONAL INHIBITOR/LIPID-TRANSFER PROTEIN/SEED STORAGE 2S ALBUMIN SUPERFAMILY PROTEIN-RELATED"/>
    <property type="match status" value="1"/>
</dbReference>
<feature type="signal peptide" evidence="12">
    <location>
        <begin position="1"/>
        <end position="23"/>
    </location>
</feature>
<evidence type="ECO:0000256" key="5">
    <source>
        <dbReference type="ARBA" id="ARBA00022475"/>
    </source>
</evidence>
<proteinExistence type="inferred from homology"/>
<dbReference type="InterPro" id="IPR036312">
    <property type="entry name" value="Bifun_inhib/LTP/seed_sf"/>
</dbReference>
<keyword evidence="7 12" id="KW-0732">Signal</keyword>
<comment type="subcellular location">
    <subcellularLocation>
        <location evidence="2">Cell membrane</location>
        <topology evidence="2">Lipid-anchor</topology>
        <topology evidence="2">GPI-anchor</topology>
    </subcellularLocation>
</comment>
<dbReference type="InterPro" id="IPR043325">
    <property type="entry name" value="LTSS"/>
</dbReference>
<comment type="function">
    <text evidence="1">Plant non-specific lipid-transfer proteins transfer phospholipids as well as galactolipids across membranes. May play a role in wax or cutin deposition in the cell walls of expanding epidermal cells and certain secretory tissues.</text>
</comment>
<evidence type="ECO:0000256" key="11">
    <source>
        <dbReference type="ARBA" id="ARBA00023288"/>
    </source>
</evidence>
<dbReference type="Proteomes" id="UP001457282">
    <property type="component" value="Unassembled WGS sequence"/>
</dbReference>
<protein>
    <recommendedName>
        <fullName evidence="13">Bifunctional inhibitor/plant lipid transfer protein/seed storage helical domain-containing protein</fullName>
    </recommendedName>
</protein>
<accession>A0AAW1XNI2</accession>
<evidence type="ECO:0000259" key="13">
    <source>
        <dbReference type="Pfam" id="PF14368"/>
    </source>
</evidence>
<keyword evidence="5" id="KW-1003">Cell membrane</keyword>
<evidence type="ECO:0000256" key="10">
    <source>
        <dbReference type="ARBA" id="ARBA00023180"/>
    </source>
</evidence>
<organism evidence="14 15">
    <name type="scientific">Rubus argutus</name>
    <name type="common">Southern blackberry</name>
    <dbReference type="NCBI Taxonomy" id="59490"/>
    <lineage>
        <taxon>Eukaryota</taxon>
        <taxon>Viridiplantae</taxon>
        <taxon>Streptophyta</taxon>
        <taxon>Embryophyta</taxon>
        <taxon>Tracheophyta</taxon>
        <taxon>Spermatophyta</taxon>
        <taxon>Magnoliopsida</taxon>
        <taxon>eudicotyledons</taxon>
        <taxon>Gunneridae</taxon>
        <taxon>Pentapetalae</taxon>
        <taxon>rosids</taxon>
        <taxon>fabids</taxon>
        <taxon>Rosales</taxon>
        <taxon>Rosaceae</taxon>
        <taxon>Rosoideae</taxon>
        <taxon>Rosoideae incertae sedis</taxon>
        <taxon>Rubus</taxon>
    </lineage>
</organism>
<keyword evidence="11" id="KW-0449">Lipoprotein</keyword>
<gene>
    <name evidence="14" type="ORF">M0R45_014689</name>
</gene>
<reference evidence="14 15" key="1">
    <citation type="journal article" date="2023" name="G3 (Bethesda)">
        <title>A chromosome-length genome assembly and annotation of blackberry (Rubus argutus, cv. 'Hillquist').</title>
        <authorList>
            <person name="Bruna T."/>
            <person name="Aryal R."/>
            <person name="Dudchenko O."/>
            <person name="Sargent D.J."/>
            <person name="Mead D."/>
            <person name="Buti M."/>
            <person name="Cavallini A."/>
            <person name="Hytonen T."/>
            <person name="Andres J."/>
            <person name="Pham M."/>
            <person name="Weisz D."/>
            <person name="Mascagni F."/>
            <person name="Usai G."/>
            <person name="Natali L."/>
            <person name="Bassil N."/>
            <person name="Fernandez G.E."/>
            <person name="Lomsadze A."/>
            <person name="Armour M."/>
            <person name="Olukolu B."/>
            <person name="Poorten T."/>
            <person name="Britton C."/>
            <person name="Davik J."/>
            <person name="Ashrafi H."/>
            <person name="Aiden E.L."/>
            <person name="Borodovsky M."/>
            <person name="Worthington M."/>
        </authorList>
    </citation>
    <scope>NUCLEOTIDE SEQUENCE [LARGE SCALE GENOMIC DNA]</scope>
    <source>
        <strain evidence="14">PI 553951</strain>
    </source>
</reference>
<dbReference type="SUPFAM" id="SSF47699">
    <property type="entry name" value="Bifunctional inhibitor/lipid-transfer protein/seed storage 2S albumin"/>
    <property type="match status" value="1"/>
</dbReference>
<dbReference type="CDD" id="cd00010">
    <property type="entry name" value="AAI_LTSS"/>
    <property type="match status" value="1"/>
</dbReference>
<evidence type="ECO:0000256" key="1">
    <source>
        <dbReference type="ARBA" id="ARBA00003211"/>
    </source>
</evidence>
<evidence type="ECO:0000256" key="6">
    <source>
        <dbReference type="ARBA" id="ARBA00022622"/>
    </source>
</evidence>
<keyword evidence="6" id="KW-0336">GPI-anchor</keyword>
<keyword evidence="9" id="KW-1015">Disulfide bond</keyword>
<comment type="caution">
    <text evidence="14">The sequence shown here is derived from an EMBL/GenBank/DDBJ whole genome shotgun (WGS) entry which is preliminary data.</text>
</comment>
<keyword evidence="15" id="KW-1185">Reference proteome</keyword>
<dbReference type="GO" id="GO:0098552">
    <property type="term" value="C:side of membrane"/>
    <property type="evidence" value="ECO:0007669"/>
    <property type="project" value="UniProtKB-KW"/>
</dbReference>
<keyword evidence="8" id="KW-0446">Lipid-binding</keyword>